<evidence type="ECO:0000313" key="1">
    <source>
        <dbReference type="EMBL" id="WVY97553.1"/>
    </source>
</evidence>
<keyword evidence="2" id="KW-1185">Reference proteome</keyword>
<organism evidence="1 2">
    <name type="scientific">Vigna mungo</name>
    <name type="common">Black gram</name>
    <name type="synonym">Phaseolus mungo</name>
    <dbReference type="NCBI Taxonomy" id="3915"/>
    <lineage>
        <taxon>Eukaryota</taxon>
        <taxon>Viridiplantae</taxon>
        <taxon>Streptophyta</taxon>
        <taxon>Embryophyta</taxon>
        <taxon>Tracheophyta</taxon>
        <taxon>Spermatophyta</taxon>
        <taxon>Magnoliopsida</taxon>
        <taxon>eudicotyledons</taxon>
        <taxon>Gunneridae</taxon>
        <taxon>Pentapetalae</taxon>
        <taxon>rosids</taxon>
        <taxon>fabids</taxon>
        <taxon>Fabales</taxon>
        <taxon>Fabaceae</taxon>
        <taxon>Papilionoideae</taxon>
        <taxon>50 kb inversion clade</taxon>
        <taxon>NPAAA clade</taxon>
        <taxon>indigoferoid/millettioid clade</taxon>
        <taxon>Phaseoleae</taxon>
        <taxon>Vigna</taxon>
    </lineage>
</organism>
<dbReference type="Proteomes" id="UP001374535">
    <property type="component" value="Chromosome 9"/>
</dbReference>
<gene>
    <name evidence="1" type="ORF">V8G54_029704</name>
</gene>
<accession>A0AAQ3MV64</accession>
<protein>
    <submittedName>
        <fullName evidence="1">Uncharacterized protein</fullName>
    </submittedName>
</protein>
<dbReference type="AlphaFoldDB" id="A0AAQ3MV64"/>
<reference evidence="1 2" key="1">
    <citation type="journal article" date="2023" name="Life. Sci Alliance">
        <title>Evolutionary insights into 3D genome organization and epigenetic landscape of Vigna mungo.</title>
        <authorList>
            <person name="Junaid A."/>
            <person name="Singh B."/>
            <person name="Bhatia S."/>
        </authorList>
    </citation>
    <scope>NUCLEOTIDE SEQUENCE [LARGE SCALE GENOMIC DNA]</scope>
    <source>
        <strain evidence="1">Urdbean</strain>
    </source>
</reference>
<proteinExistence type="predicted"/>
<dbReference type="EMBL" id="CP144692">
    <property type="protein sequence ID" value="WVY97553.1"/>
    <property type="molecule type" value="Genomic_DNA"/>
</dbReference>
<name>A0AAQ3MV64_VIGMU</name>
<sequence length="195" mass="21378">MFGISQPGIQKTRSKRACGYEQCWLDSEINSTLGGLKRSHLVPLRSQRNFEFAHASGIVIPKLKSFKPEPNGETNHNIYREHPILDTFIKLRNLVPIQHHHTLSRENRTEKVGALLVLKVGIPGHVDVRGGKPNAAVERVGPNDVVVDLEPLVRVACCDVEYEVVAKGGVGSVIELREASVSDVESEGAGCDDDV</sequence>
<evidence type="ECO:0000313" key="2">
    <source>
        <dbReference type="Proteomes" id="UP001374535"/>
    </source>
</evidence>